<dbReference type="Gene3D" id="2.40.50.230">
    <property type="entry name" value="Gp5 N-terminal domain"/>
    <property type="match status" value="1"/>
</dbReference>
<evidence type="ECO:0000313" key="2">
    <source>
        <dbReference type="EMBL" id="KKO04046.1"/>
    </source>
</evidence>
<dbReference type="Pfam" id="PF04717">
    <property type="entry name" value="Phage_base_V"/>
    <property type="match status" value="1"/>
</dbReference>
<evidence type="ECO:0000259" key="1">
    <source>
        <dbReference type="Pfam" id="PF04717"/>
    </source>
</evidence>
<dbReference type="NCBIfam" id="TIGR01644">
    <property type="entry name" value="phage_P2_V"/>
    <property type="match status" value="1"/>
</dbReference>
<sequence>MNPIAELRRRLDNMIRPGTVYAVDADRGFVRVKSGQLLTDWLRYFVGSAGSVRHHATPTLNEQCVVFSPSGEMGAGFVLVGLNSDEFPAPSQNPELDSTTYADGTWFGYDQGTGDMTVVMTADGQIHISAPGGINITGPLNISGLVTVSEDVIAAGISLVNHQTTGVTSGNDLSGPPQ</sequence>
<name>A0A0F9VFZ0_9ZZZZ</name>
<dbReference type="AlphaFoldDB" id="A0A0F9VFZ0"/>
<comment type="caution">
    <text evidence="2">The sequence shown here is derived from an EMBL/GenBank/DDBJ whole genome shotgun (WGS) entry which is preliminary data.</text>
</comment>
<reference evidence="2" key="1">
    <citation type="journal article" date="2015" name="Nature">
        <title>Complex archaea that bridge the gap between prokaryotes and eukaryotes.</title>
        <authorList>
            <person name="Spang A."/>
            <person name="Saw J.H."/>
            <person name="Jorgensen S.L."/>
            <person name="Zaremba-Niedzwiedzka K."/>
            <person name="Martijn J."/>
            <person name="Lind A.E."/>
            <person name="van Eijk R."/>
            <person name="Schleper C."/>
            <person name="Guy L."/>
            <person name="Ettema T.J."/>
        </authorList>
    </citation>
    <scope>NUCLEOTIDE SEQUENCE</scope>
</reference>
<dbReference type="Gene3D" id="6.20.150.10">
    <property type="match status" value="1"/>
</dbReference>
<dbReference type="EMBL" id="LAZR01000024">
    <property type="protein sequence ID" value="KKO04046.1"/>
    <property type="molecule type" value="Genomic_DNA"/>
</dbReference>
<accession>A0A0F9VFZ0</accession>
<protein>
    <recommendedName>
        <fullName evidence="1">Gp5/Type VI secretion system Vgr protein OB-fold domain-containing protein</fullName>
    </recommendedName>
</protein>
<dbReference type="InterPro" id="IPR037026">
    <property type="entry name" value="Vgr_OB-fold_dom_sf"/>
</dbReference>
<feature type="domain" description="Gp5/Type VI secretion system Vgr protein OB-fold" evidence="1">
    <location>
        <begin position="16"/>
        <end position="82"/>
    </location>
</feature>
<proteinExistence type="predicted"/>
<dbReference type="InterPro" id="IPR006531">
    <property type="entry name" value="Gp5/Vgr_OB"/>
</dbReference>
<organism evidence="2">
    <name type="scientific">marine sediment metagenome</name>
    <dbReference type="NCBI Taxonomy" id="412755"/>
    <lineage>
        <taxon>unclassified sequences</taxon>
        <taxon>metagenomes</taxon>
        <taxon>ecological metagenomes</taxon>
    </lineage>
</organism>
<dbReference type="InterPro" id="IPR013046">
    <property type="entry name" value="GpV/Gp45"/>
</dbReference>
<gene>
    <name evidence="2" type="ORF">LCGC14_0089400</name>
</gene>